<reference evidence="11 12" key="1">
    <citation type="submission" date="2015-09" db="EMBL/GenBank/DDBJ databases">
        <title>Complete genome sequence of Defluviimonas alba cai42t isolated from an oilfield in Xinjiang.</title>
        <authorList>
            <person name="Geng S."/>
            <person name="Pan X."/>
            <person name="Wu X."/>
        </authorList>
    </citation>
    <scope>NUCLEOTIDE SEQUENCE [LARGE SCALE GENOMIC DNA]</scope>
    <source>
        <strain evidence="12">cai42</strain>
    </source>
</reference>
<dbReference type="KEGG" id="daa:AKL17_2496"/>
<dbReference type="AlphaFoldDB" id="A0A159Z3R3"/>
<protein>
    <recommendedName>
        <fullName evidence="8">L-ornithine N(alpha)-acyltransferase</fullName>
        <ecNumber evidence="7">2.3.2.30</ecNumber>
    </recommendedName>
</protein>
<dbReference type="PANTHER" id="PTHR37323">
    <property type="entry name" value="GCN5-RELATED N-ACETYLTRANSFERASE"/>
    <property type="match status" value="1"/>
</dbReference>
<dbReference type="PANTHER" id="PTHR37323:SF1">
    <property type="entry name" value="L-ORNITHINE N(ALPHA)-ACYLTRANSFERASE"/>
    <property type="match status" value="1"/>
</dbReference>
<name>A0A159Z3R3_9RHOB</name>
<dbReference type="RefSeq" id="WP_066813675.1">
    <property type="nucleotide sequence ID" value="NZ_CP012661.1"/>
</dbReference>
<comment type="similarity">
    <text evidence="6">Belongs to the acetyltransferase family. OlsB subfamily.</text>
</comment>
<dbReference type="InterPro" id="IPR016181">
    <property type="entry name" value="Acyl_CoA_acyltransferase"/>
</dbReference>
<evidence type="ECO:0000256" key="6">
    <source>
        <dbReference type="ARBA" id="ARBA00038095"/>
    </source>
</evidence>
<evidence type="ECO:0000313" key="11">
    <source>
        <dbReference type="EMBL" id="AMY69741.1"/>
    </source>
</evidence>
<sequence>MLSLRRGRYQARFAETPEDLARAQGLRWLAFVANRGLAGEEPGLDADAFDTICRHVLVEEVRTGTLVCCFRLLPLARGDEIGRSYSAQFYELSALRAFDGPMVEMGRFCIHPAWHDPDILRVAWGAMTRFVDEERVEMLFGCSSFMGAETEAHLDALTMLKDRHLAPKRWLPRVKAPNVFRFAQRLRRRKPDAKRAMLGMPPLLRTYLMMGGWVSDHAVVDRDLNTLHVFTGLEIRAIPPARARLLRGVAG</sequence>
<dbReference type="Pfam" id="PF13444">
    <property type="entry name" value="Acetyltransf_5"/>
    <property type="match status" value="1"/>
</dbReference>
<comment type="function">
    <text evidence="9">Catalyzes the first step in the biosynthesis of ornithine lipids, which are phosphorus-free membrane lipids. Catalyzes the 3-hydroxyacyl-acyl carrier protein-dependent acylation of ornithine to form lyso-ornithine lipid (LOL).</text>
</comment>
<comment type="catalytic activity">
    <reaction evidence="10">
        <text>a (3R)-hydroxyacyl-[ACP] + L-ornithine = a lyso-ornithine lipid + holo-[ACP] + H(+)</text>
        <dbReference type="Rhea" id="RHEA:20633"/>
        <dbReference type="Rhea" id="RHEA-COMP:9685"/>
        <dbReference type="Rhea" id="RHEA-COMP:9945"/>
        <dbReference type="ChEBI" id="CHEBI:15378"/>
        <dbReference type="ChEBI" id="CHEBI:46911"/>
        <dbReference type="ChEBI" id="CHEBI:64479"/>
        <dbReference type="ChEBI" id="CHEBI:78827"/>
        <dbReference type="ChEBI" id="CHEBI:138482"/>
        <dbReference type="EC" id="2.3.2.30"/>
    </reaction>
    <physiologicalReaction direction="left-to-right" evidence="10">
        <dbReference type="Rhea" id="RHEA:20634"/>
    </physiologicalReaction>
</comment>
<keyword evidence="5" id="KW-0012">Acyltransferase</keyword>
<evidence type="ECO:0000256" key="5">
    <source>
        <dbReference type="ARBA" id="ARBA00023315"/>
    </source>
</evidence>
<dbReference type="GO" id="GO:0006629">
    <property type="term" value="P:lipid metabolic process"/>
    <property type="evidence" value="ECO:0007669"/>
    <property type="project" value="UniProtKB-KW"/>
</dbReference>
<dbReference type="Proteomes" id="UP000076128">
    <property type="component" value="Chromosome"/>
</dbReference>
<dbReference type="EMBL" id="CP012661">
    <property type="protein sequence ID" value="AMY69741.1"/>
    <property type="molecule type" value="Genomic_DNA"/>
</dbReference>
<evidence type="ECO:0000256" key="1">
    <source>
        <dbReference type="ARBA" id="ARBA00005189"/>
    </source>
</evidence>
<evidence type="ECO:0000256" key="4">
    <source>
        <dbReference type="ARBA" id="ARBA00023098"/>
    </source>
</evidence>
<proteinExistence type="inferred from homology"/>
<keyword evidence="12" id="KW-1185">Reference proteome</keyword>
<dbReference type="OrthoDB" id="9787072at2"/>
<organism evidence="11 12">
    <name type="scientific">Frigidibacter mobilis</name>
    <dbReference type="NCBI Taxonomy" id="1335048"/>
    <lineage>
        <taxon>Bacteria</taxon>
        <taxon>Pseudomonadati</taxon>
        <taxon>Pseudomonadota</taxon>
        <taxon>Alphaproteobacteria</taxon>
        <taxon>Rhodobacterales</taxon>
        <taxon>Paracoccaceae</taxon>
        <taxon>Frigidibacter</taxon>
    </lineage>
</organism>
<evidence type="ECO:0000256" key="2">
    <source>
        <dbReference type="ARBA" id="ARBA00022516"/>
    </source>
</evidence>
<dbReference type="GO" id="GO:0043810">
    <property type="term" value="F:ornithine-acyl [acyl carrier protein] N-acyltransferase activity"/>
    <property type="evidence" value="ECO:0007669"/>
    <property type="project" value="UniProtKB-EC"/>
</dbReference>
<keyword evidence="3" id="KW-0808">Transferase</keyword>
<dbReference type="PATRIC" id="fig|1335048.3.peg.2603"/>
<comment type="pathway">
    <text evidence="1">Lipid metabolism.</text>
</comment>
<gene>
    <name evidence="11" type="ORF">AKL17_2496</name>
</gene>
<dbReference type="Gene3D" id="3.40.630.30">
    <property type="match status" value="1"/>
</dbReference>
<accession>A0A159Z3R3</accession>
<evidence type="ECO:0000313" key="12">
    <source>
        <dbReference type="Proteomes" id="UP000076128"/>
    </source>
</evidence>
<dbReference type="STRING" id="1335048.AKL17_2496"/>
<dbReference type="InterPro" id="IPR052351">
    <property type="entry name" value="Ornithine_N-alpha-AT"/>
</dbReference>
<evidence type="ECO:0000256" key="10">
    <source>
        <dbReference type="ARBA" id="ARBA00047785"/>
    </source>
</evidence>
<evidence type="ECO:0000256" key="8">
    <source>
        <dbReference type="ARBA" id="ARBA00039866"/>
    </source>
</evidence>
<dbReference type="SUPFAM" id="SSF55729">
    <property type="entry name" value="Acyl-CoA N-acyltransferases (Nat)"/>
    <property type="match status" value="1"/>
</dbReference>
<dbReference type="EC" id="2.3.2.30" evidence="7"/>
<evidence type="ECO:0000256" key="9">
    <source>
        <dbReference type="ARBA" id="ARBA00045724"/>
    </source>
</evidence>
<evidence type="ECO:0000256" key="3">
    <source>
        <dbReference type="ARBA" id="ARBA00022679"/>
    </source>
</evidence>
<evidence type="ECO:0000256" key="7">
    <source>
        <dbReference type="ARBA" id="ARBA00039058"/>
    </source>
</evidence>
<keyword evidence="4" id="KW-0443">Lipid metabolism</keyword>
<keyword evidence="2" id="KW-0444">Lipid biosynthesis</keyword>